<comment type="similarity">
    <text evidence="4 5">Belongs to the 5'-3' exonuclease family.</text>
</comment>
<dbReference type="FunCoup" id="A0A7M7MBX5">
    <property type="interactions" value="1150"/>
</dbReference>
<evidence type="ECO:0000313" key="12">
    <source>
        <dbReference type="EnsemblMetazoa" id="XP_022665051"/>
    </source>
</evidence>
<evidence type="ECO:0000313" key="13">
    <source>
        <dbReference type="Proteomes" id="UP000594260"/>
    </source>
</evidence>
<feature type="domain" description="Xrn1 N-terminal" evidence="7">
    <location>
        <begin position="1"/>
        <end position="229"/>
    </location>
</feature>
<sequence>MGVPKFYRWISERYPCLSTVAREYQLPDFDNLYLDMNGIIHLCSHPNDTDAHFRISEEEIFKNIFDYIDFIFRMVKPRKCFFMAIDGVAPRAKMNQQRDRRFRAAKEAEEMEKEAKEKGEILPTESRFDSNCISPGTEFMERLHDKLKYFVVKKLSEDAVWQVEGLKVYLSGHNAPGEGEHKAMDFIRYVRSQEGYDPNTRHCIYGQDADLIMLALCTHEPHIALLREEVVFGKRTEKRIQSADKVTFHILHISLLREYLDHEFAQLKEPGILKQGYNLENIIDDWLLMCFLVGNDFLPHLPNLHIAHDALPILHQTYCDVMPDLDGYLHDRGQLNLRNFEVFMRKLGERDIELFKNQKTGQRYLKGKVSKETLDAVRTKFPNLDIPVSDSDELSSDDTSQEEFLQHKRHYYMTKMGYSEVTEKELREQTECYIRAVQWNLHYYYNGVQSWSWYYPYHYSPYISDIKDFGDLKLGFEMGKPFLPFQQLVSIMPAASSALVPQAYRGLMLNPDSPLREYFPDTFETDLNGKTQQWEAVVLIKYIEEDILLNSMAAYDNRLSEREKSRNQHGPHMLFEYSPKRQKSFPSPKHKCFPHIKISHAKCTEVPNDTFRIQKHTIKKGRLANTKDSLYFPGFPSLRYIQHKTRLVKEGCTVFQQPSRDYNMIIDVTNHSTDITRYAKLVGKIVHIDYPHLRQALVTKISDGKTVYSAEGKSLLSETEEKDCARKVENLQSKLRIRWGIDTGEGNQKLLITCKPLVGRKYIYKNDDQVTIERQWAEQEKIVLHSTMVCGLREHEQEVAQFQTISDVFVKDKLVFLLSPNEYGMKGTICGYQKGGYLVVESRFREEPDFTEIRKREPKLRKRNYLPAFRLARELGLDSHLVARLTGCIQIQLNSTEADSSQHVNIGMNLKFNKKNEEVVGFSKKVTTQEGKTEWRFSQDTVAALRELIMTFGDFYLALKQFIGMDKIPLEKCFPGESYKDGLNKAREIAKWIKDQPFSKAPHQTSGAIVFDEGVIEAIQQCVDEHLKSPEIEQTVKVHVTDVYLPNVCVNLFVPDKRAYFCMYDRVVNVRPDIAVPLGLKGTVIGIHRGEQEDEREATYEVLFDKEFATGIQSHGVKGRRVATLSVVSLINITHGQRMLDESQKSEMLRREHGAYQAGNPITGRAKQQQTPQQKQQQSKQQYQQNVQSDLRKSKNVAEEKSNSRPLQKDHSRNRLAQSTGLISGSKQEGSPAVRAKKNVGSSGKFETAFPDPVGMETSSTDNIITFLFNSISGVKASLGQNPNPVSLSTAPTLVRPMAVEATLSTKTENSGNASNYTQGIPITVTQLFGLSQTGQLTETEAETKQEHHNISAKMKQKYGDFSMQQATPSKSVSNARQPSANYFNQQGQQLQQRQQHQKQQHWDQGHTAHGLPVNLIPGAWKENQLKEVYGYQKYQRGLQKDLNEPHYHPQQTSRKNHTDQCQKNKSPHHQQSKRQDQHEDHCKDPSHNRQQRASAAQANKGSFAFIPSQVMMAEAKGRTAAQKGAAKAASTQGGGETKHSDPMRHDKTPTLHTTDQRQRSENVSSSAGRSAAGPSAGPPRTGTSVEAKVNRTLRGRRMGAKFGDAEVNQ</sequence>
<feature type="compositionally biased region" description="Basic and acidic residues" evidence="6">
    <location>
        <begin position="1474"/>
        <end position="1488"/>
    </location>
</feature>
<feature type="region of interest" description="Disordered" evidence="6">
    <location>
        <begin position="1517"/>
        <end position="1610"/>
    </location>
</feature>
<dbReference type="InterPro" id="IPR004859">
    <property type="entry name" value="Xrn1_N"/>
</dbReference>
<dbReference type="Gene3D" id="1.25.40.1050">
    <property type="match status" value="1"/>
</dbReference>
<dbReference type="FunFam" id="3.40.50.12390:FF:000002">
    <property type="entry name" value="5'-3' exoribonuclease 1"/>
    <property type="match status" value="1"/>
</dbReference>
<dbReference type="InterPro" id="IPR027073">
    <property type="entry name" value="5_3_exoribonuclease"/>
</dbReference>
<dbReference type="InterPro" id="IPR016494">
    <property type="entry name" value="5_3_exoribonuclease_1"/>
</dbReference>
<evidence type="ECO:0000259" key="7">
    <source>
        <dbReference type="Pfam" id="PF03159"/>
    </source>
</evidence>
<dbReference type="GO" id="GO:0005737">
    <property type="term" value="C:cytoplasm"/>
    <property type="evidence" value="ECO:0007669"/>
    <property type="project" value="UniProtKB-SubCell"/>
</dbReference>
<comment type="subcellular location">
    <subcellularLocation>
        <location evidence="5">Cytoplasm</location>
    </subcellularLocation>
</comment>
<dbReference type="GO" id="GO:0005634">
    <property type="term" value="C:nucleus"/>
    <property type="evidence" value="ECO:0007669"/>
    <property type="project" value="TreeGrafter"/>
</dbReference>
<reference evidence="12" key="1">
    <citation type="submission" date="2021-01" db="UniProtKB">
        <authorList>
            <consortium name="EnsemblMetazoa"/>
        </authorList>
    </citation>
    <scope>IDENTIFICATION</scope>
</reference>
<evidence type="ECO:0000259" key="9">
    <source>
        <dbReference type="Pfam" id="PF18129"/>
    </source>
</evidence>
<proteinExistence type="inferred from homology"/>
<feature type="domain" description="5'-3' exoribonuclease 1 D1" evidence="10">
    <location>
        <begin position="633"/>
        <end position="759"/>
    </location>
</feature>
<dbReference type="KEGG" id="vde:111252019"/>
<feature type="region of interest" description="Disordered" evidence="6">
    <location>
        <begin position="1159"/>
        <end position="1254"/>
    </location>
</feature>
<evidence type="ECO:0000259" key="10">
    <source>
        <dbReference type="Pfam" id="PF18332"/>
    </source>
</evidence>
<evidence type="ECO:0000256" key="2">
    <source>
        <dbReference type="ARBA" id="ARBA00022801"/>
    </source>
</evidence>
<dbReference type="OMA" id="VASWPWF"/>
<feature type="domain" description="Xrn1 helical" evidence="8">
    <location>
        <begin position="277"/>
        <end position="371"/>
    </location>
</feature>
<dbReference type="PANTHER" id="PTHR12341">
    <property type="entry name" value="5'-&gt;3' EXORIBONUCLEASE"/>
    <property type="match status" value="1"/>
</dbReference>
<feature type="domain" description="5'-3' exoribonuclease 1 SH3-like" evidence="9">
    <location>
        <begin position="1061"/>
        <end position="1132"/>
    </location>
</feature>
<dbReference type="EC" id="3.1.13.-" evidence="5"/>
<dbReference type="InterPro" id="IPR041106">
    <property type="entry name" value="XRN1_D2_D3"/>
</dbReference>
<feature type="compositionally biased region" description="Low complexity" evidence="6">
    <location>
        <begin position="1565"/>
        <end position="1585"/>
    </location>
</feature>
<feature type="domain" description="Xrn1 helical" evidence="8">
    <location>
        <begin position="407"/>
        <end position="606"/>
    </location>
</feature>
<dbReference type="Pfam" id="PF18332">
    <property type="entry name" value="XRN1_D1"/>
    <property type="match status" value="1"/>
</dbReference>
<dbReference type="GO" id="GO:0016075">
    <property type="term" value="P:rRNA catabolic process"/>
    <property type="evidence" value="ECO:0007669"/>
    <property type="project" value="TreeGrafter"/>
</dbReference>
<keyword evidence="13" id="KW-1185">Reference proteome</keyword>
<dbReference type="InterPro" id="IPR041412">
    <property type="entry name" value="Xrn1_helical"/>
</dbReference>
<name>A0A7M7MBX5_VARDE</name>
<dbReference type="Gene3D" id="2.30.30.750">
    <property type="match status" value="1"/>
</dbReference>
<keyword evidence="3 5" id="KW-0269">Exonuclease</keyword>
<dbReference type="GO" id="GO:0000956">
    <property type="term" value="P:nuclear-transcribed mRNA catabolic process"/>
    <property type="evidence" value="ECO:0007669"/>
    <property type="project" value="InterPro"/>
</dbReference>
<dbReference type="Pfam" id="PF18334">
    <property type="entry name" value="XRN1_D2_D3"/>
    <property type="match status" value="1"/>
</dbReference>
<feature type="compositionally biased region" description="Low complexity" evidence="6">
    <location>
        <begin position="1167"/>
        <end position="1188"/>
    </location>
</feature>
<evidence type="ECO:0000256" key="5">
    <source>
        <dbReference type="PIRNR" id="PIRNR006743"/>
    </source>
</evidence>
<feature type="domain" description="Exoribonuclease Xrn1 D2/D3" evidence="11">
    <location>
        <begin position="805"/>
        <end position="1034"/>
    </location>
</feature>
<dbReference type="Pfam" id="PF03159">
    <property type="entry name" value="XRN_N"/>
    <property type="match status" value="1"/>
</dbReference>
<dbReference type="InterPro" id="IPR047007">
    <property type="entry name" value="XRN1_D1_sf"/>
</dbReference>
<dbReference type="Pfam" id="PF17846">
    <property type="entry name" value="XRN_M"/>
    <property type="match status" value="2"/>
</dbReference>
<keyword evidence="2 5" id="KW-0378">Hydrolase</keyword>
<keyword evidence="1 5" id="KW-0540">Nuclease</keyword>
<dbReference type="RefSeq" id="XP_022665051.1">
    <property type="nucleotide sequence ID" value="XM_022809316.1"/>
</dbReference>
<evidence type="ECO:0000259" key="8">
    <source>
        <dbReference type="Pfam" id="PF17846"/>
    </source>
</evidence>
<dbReference type="Proteomes" id="UP000594260">
    <property type="component" value="Unplaced"/>
</dbReference>
<evidence type="ECO:0000256" key="6">
    <source>
        <dbReference type="SAM" id="MobiDB-lite"/>
    </source>
</evidence>
<feature type="compositionally biased region" description="Low complexity" evidence="6">
    <location>
        <begin position="1519"/>
        <end position="1532"/>
    </location>
</feature>
<dbReference type="GO" id="GO:0004534">
    <property type="term" value="F:5'-3' RNA exonuclease activity"/>
    <property type="evidence" value="ECO:0007669"/>
    <property type="project" value="TreeGrafter"/>
</dbReference>
<feature type="compositionally biased region" description="Low complexity" evidence="6">
    <location>
        <begin position="1386"/>
        <end position="1395"/>
    </location>
</feature>
<evidence type="ECO:0000259" key="11">
    <source>
        <dbReference type="Pfam" id="PF18334"/>
    </source>
</evidence>
<dbReference type="InParanoid" id="A0A7M7MBX5"/>
<dbReference type="CDD" id="cd18673">
    <property type="entry name" value="PIN_XRN1-2-like"/>
    <property type="match status" value="1"/>
</dbReference>
<organism evidence="12 13">
    <name type="scientific">Varroa destructor</name>
    <name type="common">Honeybee mite</name>
    <dbReference type="NCBI Taxonomy" id="109461"/>
    <lineage>
        <taxon>Eukaryota</taxon>
        <taxon>Metazoa</taxon>
        <taxon>Ecdysozoa</taxon>
        <taxon>Arthropoda</taxon>
        <taxon>Chelicerata</taxon>
        <taxon>Arachnida</taxon>
        <taxon>Acari</taxon>
        <taxon>Parasitiformes</taxon>
        <taxon>Mesostigmata</taxon>
        <taxon>Gamasina</taxon>
        <taxon>Dermanyssoidea</taxon>
        <taxon>Varroidae</taxon>
        <taxon>Varroa</taxon>
    </lineage>
</organism>
<dbReference type="PANTHER" id="PTHR12341:SF7">
    <property type="entry name" value="5'-3' EXORIBONUCLEASE 1"/>
    <property type="match status" value="1"/>
</dbReference>
<feature type="region of interest" description="Disordered" evidence="6">
    <location>
        <begin position="1385"/>
        <end position="1411"/>
    </location>
</feature>
<dbReference type="PIRSF" id="PIRSF006743">
    <property type="entry name" value="Exonuclease_Xnr1"/>
    <property type="match status" value="1"/>
</dbReference>
<keyword evidence="5" id="KW-0963">Cytoplasm</keyword>
<dbReference type="CTD" id="32935"/>
<dbReference type="OrthoDB" id="372487at2759"/>
<evidence type="ECO:0000256" key="3">
    <source>
        <dbReference type="ARBA" id="ARBA00022839"/>
    </source>
</evidence>
<feature type="compositionally biased region" description="Basic and acidic residues" evidence="6">
    <location>
        <begin position="1190"/>
        <end position="1213"/>
    </location>
</feature>
<dbReference type="Pfam" id="PF18129">
    <property type="entry name" value="SH3_12"/>
    <property type="match status" value="1"/>
</dbReference>
<evidence type="ECO:0000256" key="4">
    <source>
        <dbReference type="ARBA" id="ARBA00038299"/>
    </source>
</evidence>
<dbReference type="GO" id="GO:0003723">
    <property type="term" value="F:RNA binding"/>
    <property type="evidence" value="ECO:0007669"/>
    <property type="project" value="UniProtKB-KW"/>
</dbReference>
<dbReference type="InterPro" id="IPR047008">
    <property type="entry name" value="XRN1_SH3_sf"/>
</dbReference>
<dbReference type="InterPro" id="IPR041385">
    <property type="entry name" value="SH3_12"/>
</dbReference>
<dbReference type="InterPro" id="IPR040992">
    <property type="entry name" value="XRN1_D1"/>
</dbReference>
<feature type="compositionally biased region" description="Basic and acidic residues" evidence="6">
    <location>
        <begin position="1537"/>
        <end position="1561"/>
    </location>
</feature>
<keyword evidence="5" id="KW-0694">RNA-binding</keyword>
<feature type="compositionally biased region" description="Polar residues" evidence="6">
    <location>
        <begin position="1215"/>
        <end position="1229"/>
    </location>
</feature>
<dbReference type="GeneID" id="111252019"/>
<protein>
    <recommendedName>
        <fullName evidence="5">5'-3' exoribonuclease 1</fullName>
        <ecNumber evidence="5">3.1.13.-</ecNumber>
    </recommendedName>
</protein>
<dbReference type="EnsemblMetazoa" id="XM_022809316">
    <property type="protein sequence ID" value="XP_022665051"/>
    <property type="gene ID" value="LOC111252019"/>
</dbReference>
<evidence type="ECO:0000256" key="1">
    <source>
        <dbReference type="ARBA" id="ARBA00022722"/>
    </source>
</evidence>
<accession>A0A7M7MBX5</accession>
<feature type="region of interest" description="Disordered" evidence="6">
    <location>
        <begin position="1444"/>
        <end position="1498"/>
    </location>
</feature>
<dbReference type="Gene3D" id="3.40.50.12390">
    <property type="match status" value="1"/>
</dbReference>
<dbReference type="Gene3D" id="2.170.260.40">
    <property type="match status" value="1"/>
</dbReference>